<dbReference type="GO" id="GO:0071555">
    <property type="term" value="P:cell wall organization"/>
    <property type="evidence" value="ECO:0007669"/>
    <property type="project" value="UniProtKB-KW"/>
</dbReference>
<evidence type="ECO:0000256" key="9">
    <source>
        <dbReference type="ARBA" id="ARBA00023306"/>
    </source>
</evidence>
<keyword evidence="8 18" id="KW-0573">Peptidoglycan synthesis</keyword>
<keyword evidence="4 18" id="KW-0132">Cell division</keyword>
<dbReference type="RefSeq" id="WP_093118507.1">
    <property type="nucleotide sequence ID" value="NZ_FNWJ01000002.1"/>
</dbReference>
<dbReference type="Proteomes" id="UP000222056">
    <property type="component" value="Unassembled WGS sequence"/>
</dbReference>
<comment type="pathway">
    <text evidence="18 19">Cell wall biogenesis; peptidoglycan biosynthesis.</text>
</comment>
<dbReference type="GO" id="GO:0009252">
    <property type="term" value="P:peptidoglycan biosynthetic process"/>
    <property type="evidence" value="ECO:0007669"/>
    <property type="project" value="UniProtKB-UniRule"/>
</dbReference>
<dbReference type="Gene3D" id="3.40.1390.10">
    <property type="entry name" value="MurE/MurF, N-terminal domain"/>
    <property type="match status" value="1"/>
</dbReference>
<evidence type="ECO:0000256" key="12">
    <source>
        <dbReference type="ARBA" id="ARBA00056782"/>
    </source>
</evidence>
<dbReference type="PANTHER" id="PTHR23135:SF4">
    <property type="entry name" value="UDP-N-ACETYLMURAMOYL-L-ALANYL-D-GLUTAMATE--2,6-DIAMINOPIMELATE LIGASE MURE HOMOLOG, CHLOROPLASTIC"/>
    <property type="match status" value="1"/>
</dbReference>
<comment type="PTM">
    <text evidence="18">Carboxylation is probably crucial for Mg(2+) binding and, consequently, for the gamma-phosphate positioning of ATP.</text>
</comment>
<evidence type="ECO:0000256" key="16">
    <source>
        <dbReference type="ARBA" id="ARBA00076158"/>
    </source>
</evidence>
<dbReference type="GO" id="GO:0000287">
    <property type="term" value="F:magnesium ion binding"/>
    <property type="evidence" value="ECO:0007669"/>
    <property type="project" value="UniProtKB-UniRule"/>
</dbReference>
<dbReference type="UniPathway" id="UPA00219"/>
<reference evidence="24" key="1">
    <citation type="submission" date="2016-10" db="EMBL/GenBank/DDBJ databases">
        <authorList>
            <person name="Varghese N."/>
            <person name="Submissions S."/>
        </authorList>
    </citation>
    <scope>NUCLEOTIDE SEQUENCE [LARGE SCALE GENOMIC DNA]</scope>
    <source>
        <strain evidence="24">ATCC 35263</strain>
    </source>
</reference>
<evidence type="ECO:0000256" key="3">
    <source>
        <dbReference type="ARBA" id="ARBA00022598"/>
    </source>
</evidence>
<comment type="catalytic activity">
    <reaction evidence="11 18">
        <text>UDP-N-acetyl-alpha-D-muramoyl-L-alanyl-D-glutamate + meso-2,6-diaminopimelate + ATP = UDP-N-acetyl-alpha-D-muramoyl-L-alanyl-gamma-D-glutamyl-meso-2,6-diaminopimelate + ADP + phosphate + H(+)</text>
        <dbReference type="Rhea" id="RHEA:23676"/>
        <dbReference type="ChEBI" id="CHEBI:15378"/>
        <dbReference type="ChEBI" id="CHEBI:30616"/>
        <dbReference type="ChEBI" id="CHEBI:43474"/>
        <dbReference type="ChEBI" id="CHEBI:57791"/>
        <dbReference type="ChEBI" id="CHEBI:83900"/>
        <dbReference type="ChEBI" id="CHEBI:83905"/>
        <dbReference type="ChEBI" id="CHEBI:456216"/>
        <dbReference type="EC" id="6.3.2.13"/>
    </reaction>
</comment>
<dbReference type="AlphaFoldDB" id="A0A1H6FYS1"/>
<keyword evidence="18" id="KW-0460">Magnesium</keyword>
<evidence type="ECO:0000256" key="5">
    <source>
        <dbReference type="ARBA" id="ARBA00022741"/>
    </source>
</evidence>
<dbReference type="Gene3D" id="3.40.1190.10">
    <property type="entry name" value="Mur-like, catalytic domain"/>
    <property type="match status" value="1"/>
</dbReference>
<comment type="caution">
    <text evidence="18">Lacks conserved residue(s) required for the propagation of feature annotation.</text>
</comment>
<dbReference type="SUPFAM" id="SSF53244">
    <property type="entry name" value="MurD-like peptide ligases, peptide-binding domain"/>
    <property type="match status" value="1"/>
</dbReference>
<keyword evidence="5 18" id="KW-0547">Nucleotide-binding</keyword>
<evidence type="ECO:0000313" key="24">
    <source>
        <dbReference type="Proteomes" id="UP000222056"/>
    </source>
</evidence>
<dbReference type="InterPro" id="IPR000713">
    <property type="entry name" value="Mur_ligase_N"/>
</dbReference>
<name>A0A1H6FYS1_THEAL</name>
<protein>
    <recommendedName>
        <fullName evidence="14 18">UDP-N-acetylmuramoyl-L-alanyl-D-glutamate--2,6-diaminopimelate ligase</fullName>
        <ecNumber evidence="13 18">6.3.2.13</ecNumber>
    </recommendedName>
    <alternativeName>
        <fullName evidence="15 18">Meso-A2pm-adding enzyme</fullName>
    </alternativeName>
    <alternativeName>
        <fullName evidence="16 18">Meso-diaminopimelate-adding enzyme</fullName>
    </alternativeName>
    <alternativeName>
        <fullName evidence="17 18">UDP-MurNAc-L-Ala-D-Glu:meso-diaminopimelate ligase</fullName>
    </alternativeName>
    <alternativeName>
        <fullName evidence="18">UDP-MurNAc-tripeptide synthetase</fullName>
    </alternativeName>
    <alternativeName>
        <fullName evidence="18">UDP-N-acetylmuramyl-tripeptide synthetase</fullName>
    </alternativeName>
</protein>
<evidence type="ECO:0000256" key="19">
    <source>
        <dbReference type="RuleBase" id="RU004135"/>
    </source>
</evidence>
<feature type="domain" description="Mur ligase central" evidence="22">
    <location>
        <begin position="107"/>
        <end position="304"/>
    </location>
</feature>
<dbReference type="GO" id="GO:0008360">
    <property type="term" value="P:regulation of cell shape"/>
    <property type="evidence" value="ECO:0007669"/>
    <property type="project" value="UniProtKB-KW"/>
</dbReference>
<keyword evidence="6 18" id="KW-0067">ATP-binding</keyword>
<feature type="binding site" evidence="18">
    <location>
        <position position="375"/>
    </location>
    <ligand>
        <name>meso-2,6-diaminopimelate</name>
        <dbReference type="ChEBI" id="CHEBI:57791"/>
    </ligand>
</feature>
<evidence type="ECO:0000256" key="2">
    <source>
        <dbReference type="ARBA" id="ARBA00022490"/>
    </source>
</evidence>
<evidence type="ECO:0000256" key="4">
    <source>
        <dbReference type="ARBA" id="ARBA00022618"/>
    </source>
</evidence>
<feature type="binding site" evidence="18">
    <location>
        <position position="31"/>
    </location>
    <ligand>
        <name>UDP-N-acetyl-alpha-D-muramoyl-L-alanyl-D-glutamate</name>
        <dbReference type="ChEBI" id="CHEBI:83900"/>
    </ligand>
</feature>
<dbReference type="PANTHER" id="PTHR23135">
    <property type="entry name" value="MUR LIGASE FAMILY MEMBER"/>
    <property type="match status" value="1"/>
</dbReference>
<evidence type="ECO:0000256" key="7">
    <source>
        <dbReference type="ARBA" id="ARBA00022960"/>
    </source>
</evidence>
<evidence type="ECO:0000256" key="18">
    <source>
        <dbReference type="HAMAP-Rule" id="MF_00208"/>
    </source>
</evidence>
<dbReference type="Pfam" id="PF08245">
    <property type="entry name" value="Mur_ligase_M"/>
    <property type="match status" value="1"/>
</dbReference>
<dbReference type="GO" id="GO:0051301">
    <property type="term" value="P:cell division"/>
    <property type="evidence" value="ECO:0007669"/>
    <property type="project" value="UniProtKB-KW"/>
</dbReference>
<dbReference type="InterPro" id="IPR035911">
    <property type="entry name" value="MurE/MurF_N"/>
</dbReference>
<evidence type="ECO:0000256" key="15">
    <source>
        <dbReference type="ARBA" id="ARBA00075482"/>
    </source>
</evidence>
<proteinExistence type="inferred from homology"/>
<evidence type="ECO:0000256" key="14">
    <source>
        <dbReference type="ARBA" id="ARBA00072883"/>
    </source>
</evidence>
<dbReference type="InterPro" id="IPR013221">
    <property type="entry name" value="Mur_ligase_cen"/>
</dbReference>
<evidence type="ECO:0000256" key="1">
    <source>
        <dbReference type="ARBA" id="ARBA00005898"/>
    </source>
</evidence>
<feature type="binding site" evidence="18">
    <location>
        <position position="186"/>
    </location>
    <ligand>
        <name>UDP-N-acetyl-alpha-D-muramoyl-L-alanyl-D-glutamate</name>
        <dbReference type="ChEBI" id="CHEBI:83900"/>
    </ligand>
</feature>
<dbReference type="SUPFAM" id="SSF63418">
    <property type="entry name" value="MurE/MurF N-terminal domain"/>
    <property type="match status" value="1"/>
</dbReference>
<feature type="domain" description="Mur ligase N-terminal catalytic" evidence="20">
    <location>
        <begin position="27"/>
        <end position="74"/>
    </location>
</feature>
<comment type="function">
    <text evidence="12 18">Catalyzes the addition of meso-diaminopimelic acid to the nucleotide precursor UDP-N-acetylmuramoyl-L-alanyl-D-glutamate (UMAG) in the biosynthesis of bacterial cell-wall peptidoglycan.</text>
</comment>
<dbReference type="PROSITE" id="PS01011">
    <property type="entry name" value="FOLYLPOLYGLU_SYNT_1"/>
    <property type="match status" value="1"/>
</dbReference>
<dbReference type="InterPro" id="IPR036565">
    <property type="entry name" value="Mur-like_cat_sf"/>
</dbReference>
<gene>
    <name evidence="18" type="primary">murE</name>
    <name evidence="23" type="ORF">SAMN02745716_1921</name>
</gene>
<keyword evidence="7 18" id="KW-0133">Cell shape</keyword>
<dbReference type="NCBIfam" id="TIGR01085">
    <property type="entry name" value="murE"/>
    <property type="match status" value="1"/>
</dbReference>
<dbReference type="GO" id="GO:0005737">
    <property type="term" value="C:cytoplasm"/>
    <property type="evidence" value="ECO:0007669"/>
    <property type="project" value="UniProtKB-SubCell"/>
</dbReference>
<keyword evidence="24" id="KW-1185">Reference proteome</keyword>
<feature type="binding site" evidence="18">
    <location>
        <position position="454"/>
    </location>
    <ligand>
        <name>meso-2,6-diaminopimelate</name>
        <dbReference type="ChEBI" id="CHEBI:57791"/>
    </ligand>
</feature>
<evidence type="ECO:0000256" key="13">
    <source>
        <dbReference type="ARBA" id="ARBA00066633"/>
    </source>
</evidence>
<dbReference type="SUPFAM" id="SSF53623">
    <property type="entry name" value="MurD-like peptide ligases, catalytic domain"/>
    <property type="match status" value="1"/>
</dbReference>
<comment type="cofactor">
    <cofactor evidence="18">
        <name>Mg(2+)</name>
        <dbReference type="ChEBI" id="CHEBI:18420"/>
    </cofactor>
</comment>
<accession>A0A1H6FYS1</accession>
<feature type="binding site" evidence="18">
    <location>
        <begin position="399"/>
        <end position="402"/>
    </location>
    <ligand>
        <name>meso-2,6-diaminopimelate</name>
        <dbReference type="ChEBI" id="CHEBI:57791"/>
    </ligand>
</feature>
<dbReference type="InterPro" id="IPR005761">
    <property type="entry name" value="UDP-N-AcMur-Glu-dNH2Pim_ligase"/>
</dbReference>
<dbReference type="FunFam" id="3.90.190.20:FF:000006">
    <property type="entry name" value="UDP-N-acetylmuramoyl-L-alanyl-D-glutamate--2,6-diaminopimelate ligase"/>
    <property type="match status" value="1"/>
</dbReference>
<evidence type="ECO:0000259" key="20">
    <source>
        <dbReference type="Pfam" id="PF01225"/>
    </source>
</evidence>
<keyword evidence="9 18" id="KW-0131">Cell cycle</keyword>
<evidence type="ECO:0000313" key="23">
    <source>
        <dbReference type="EMBL" id="SEH15348.1"/>
    </source>
</evidence>
<dbReference type="GO" id="GO:0008765">
    <property type="term" value="F:UDP-N-acetylmuramoylalanyl-D-glutamate-2,6-diaminopimelate ligase activity"/>
    <property type="evidence" value="ECO:0007669"/>
    <property type="project" value="UniProtKB-UniRule"/>
</dbReference>
<dbReference type="NCBIfam" id="NF001126">
    <property type="entry name" value="PRK00139.1-4"/>
    <property type="match status" value="1"/>
</dbReference>
<keyword evidence="2 18" id="KW-0963">Cytoplasm</keyword>
<dbReference type="EMBL" id="FNWJ01000002">
    <property type="protein sequence ID" value="SEH15348.1"/>
    <property type="molecule type" value="Genomic_DNA"/>
</dbReference>
<dbReference type="HAMAP" id="MF_00208">
    <property type="entry name" value="MurE"/>
    <property type="match status" value="1"/>
</dbReference>
<sequence>MDLRLLAEGVARELIVRGEEPVEIVDLAYDSRRVVRGTLFFCVPGLRADGHDFAPEAVARGAAALVCQRRLDLPVSQVLVDDVRTAMALMAARFFGDPSTRLRVVGVTGTNGKTTTTFLVRHLLEEAGIRCGLLGTVCQVIGGEQLPAQRTTPESLDLQRTFARMVAAGDQACAMEVSSHALELGRVRGTRFACKVFTNLTQDHLDFHGTMDAYFAAKRRLFVEHEGPAVVGIDNEWGRRLARELPGAVTFAIDRPAELRAVDVEFDLSGARFTLLAPEQRLRCELPLPGRFNVENALAALAAVRVLGVPLEQAVAALASFPAVPGRFERIDEGQPFGVLVDYAHTPDSLERLLRAARPLCRGRLWCVFGCGGDRDRGKRPQMGRIAAALADRVVVTSDNPRSEDPEAIIDEIVAGIDGFDGVVREVDRRRAIELAIAAAEPGDLVVIAGKGHEQGQEFAHGRIEPFDDREVARTALLARLGAQT</sequence>
<evidence type="ECO:0000256" key="11">
    <source>
        <dbReference type="ARBA" id="ARBA00050251"/>
    </source>
</evidence>
<dbReference type="InterPro" id="IPR018109">
    <property type="entry name" value="Folylpolyglutamate_synth_CS"/>
</dbReference>
<dbReference type="GO" id="GO:0004326">
    <property type="term" value="F:tetrahydrofolylpolyglutamate synthase activity"/>
    <property type="evidence" value="ECO:0007669"/>
    <property type="project" value="InterPro"/>
</dbReference>
<feature type="binding site" evidence="18">
    <location>
        <begin position="109"/>
        <end position="115"/>
    </location>
    <ligand>
        <name>ATP</name>
        <dbReference type="ChEBI" id="CHEBI:30616"/>
    </ligand>
</feature>
<dbReference type="GO" id="GO:0005524">
    <property type="term" value="F:ATP binding"/>
    <property type="evidence" value="ECO:0007669"/>
    <property type="project" value="UniProtKB-UniRule"/>
</dbReference>
<feature type="modified residue" description="N6-carboxylysine" evidence="18">
    <location>
        <position position="218"/>
    </location>
</feature>
<dbReference type="NCBIfam" id="NF001124">
    <property type="entry name" value="PRK00139.1-2"/>
    <property type="match status" value="1"/>
</dbReference>
<organism evidence="23 24">
    <name type="scientific">Thermoleophilum album</name>
    <dbReference type="NCBI Taxonomy" id="29539"/>
    <lineage>
        <taxon>Bacteria</taxon>
        <taxon>Bacillati</taxon>
        <taxon>Actinomycetota</taxon>
        <taxon>Thermoleophilia</taxon>
        <taxon>Thermoleophilales</taxon>
        <taxon>Thermoleophilaceae</taxon>
        <taxon>Thermoleophilum</taxon>
    </lineage>
</organism>
<dbReference type="OrthoDB" id="9800958at2"/>
<evidence type="ECO:0000259" key="21">
    <source>
        <dbReference type="Pfam" id="PF02875"/>
    </source>
</evidence>
<evidence type="ECO:0000256" key="8">
    <source>
        <dbReference type="ARBA" id="ARBA00022984"/>
    </source>
</evidence>
<feature type="domain" description="Mur ligase C-terminal" evidence="21">
    <location>
        <begin position="326"/>
        <end position="452"/>
    </location>
</feature>
<feature type="binding site" evidence="18">
    <location>
        <begin position="151"/>
        <end position="152"/>
    </location>
    <ligand>
        <name>UDP-N-acetyl-alpha-D-muramoyl-L-alanyl-D-glutamate</name>
        <dbReference type="ChEBI" id="CHEBI:83900"/>
    </ligand>
</feature>
<evidence type="ECO:0000259" key="22">
    <source>
        <dbReference type="Pfam" id="PF08245"/>
    </source>
</evidence>
<feature type="binding site" evidence="18">
    <location>
        <position position="178"/>
    </location>
    <ligand>
        <name>UDP-N-acetyl-alpha-D-muramoyl-L-alanyl-D-glutamate</name>
        <dbReference type="ChEBI" id="CHEBI:83900"/>
    </ligand>
</feature>
<evidence type="ECO:0000256" key="10">
    <source>
        <dbReference type="ARBA" id="ARBA00023316"/>
    </source>
</evidence>
<keyword evidence="10 18" id="KW-0961">Cell wall biogenesis/degradation</keyword>
<keyword evidence="3 18" id="KW-0436">Ligase</keyword>
<feature type="short sequence motif" description="Meso-diaminopimelate recognition motif" evidence="18">
    <location>
        <begin position="399"/>
        <end position="402"/>
    </location>
</feature>
<dbReference type="InterPro" id="IPR036615">
    <property type="entry name" value="Mur_ligase_C_dom_sf"/>
</dbReference>
<feature type="binding site" evidence="18">
    <location>
        <position position="450"/>
    </location>
    <ligand>
        <name>meso-2,6-diaminopimelate</name>
        <dbReference type="ChEBI" id="CHEBI:57791"/>
    </ligand>
</feature>
<dbReference type="InterPro" id="IPR004101">
    <property type="entry name" value="Mur_ligase_C"/>
</dbReference>
<dbReference type="Pfam" id="PF02875">
    <property type="entry name" value="Mur_ligase_C"/>
    <property type="match status" value="1"/>
</dbReference>
<comment type="subcellular location">
    <subcellularLocation>
        <location evidence="18 19">Cytoplasm</location>
    </subcellularLocation>
</comment>
<dbReference type="Pfam" id="PF01225">
    <property type="entry name" value="Mur_ligase"/>
    <property type="match status" value="1"/>
</dbReference>
<evidence type="ECO:0000256" key="17">
    <source>
        <dbReference type="ARBA" id="ARBA00081560"/>
    </source>
</evidence>
<dbReference type="Gene3D" id="3.90.190.20">
    <property type="entry name" value="Mur ligase, C-terminal domain"/>
    <property type="match status" value="1"/>
</dbReference>
<dbReference type="EC" id="6.3.2.13" evidence="13 18"/>
<dbReference type="STRING" id="29539.SAMN02745716_1921"/>
<evidence type="ECO:0000256" key="6">
    <source>
        <dbReference type="ARBA" id="ARBA00022840"/>
    </source>
</evidence>
<comment type="similarity">
    <text evidence="1 18">Belongs to the MurCDEF family. MurE subfamily.</text>
</comment>